<evidence type="ECO:0000313" key="10">
    <source>
        <dbReference type="EMBL" id="GGG70338.1"/>
    </source>
</evidence>
<evidence type="ECO:0008006" key="12">
    <source>
        <dbReference type="Google" id="ProtNLM"/>
    </source>
</evidence>
<keyword evidence="6" id="KW-0998">Cell outer membrane</keyword>
<dbReference type="Pfam" id="PF13620">
    <property type="entry name" value="CarboxypepD_reg"/>
    <property type="match status" value="1"/>
</dbReference>
<evidence type="ECO:0000259" key="8">
    <source>
        <dbReference type="Pfam" id="PF07715"/>
    </source>
</evidence>
<gene>
    <name evidence="10" type="ORF">GCM10011585_10600</name>
</gene>
<evidence type="ECO:0000256" key="5">
    <source>
        <dbReference type="ARBA" id="ARBA00023136"/>
    </source>
</evidence>
<dbReference type="InterPro" id="IPR057601">
    <property type="entry name" value="Oar-like_b-barrel"/>
</dbReference>
<dbReference type="PANTHER" id="PTHR30069">
    <property type="entry name" value="TONB-DEPENDENT OUTER MEMBRANE RECEPTOR"/>
    <property type="match status" value="1"/>
</dbReference>
<keyword evidence="7" id="KW-0732">Signal</keyword>
<organism evidence="10 11">
    <name type="scientific">Edaphobacter dinghuensis</name>
    <dbReference type="NCBI Taxonomy" id="1560005"/>
    <lineage>
        <taxon>Bacteria</taxon>
        <taxon>Pseudomonadati</taxon>
        <taxon>Acidobacteriota</taxon>
        <taxon>Terriglobia</taxon>
        <taxon>Terriglobales</taxon>
        <taxon>Acidobacteriaceae</taxon>
        <taxon>Edaphobacter</taxon>
    </lineage>
</organism>
<dbReference type="InterPro" id="IPR037066">
    <property type="entry name" value="Plug_dom_sf"/>
</dbReference>
<dbReference type="Pfam" id="PF07715">
    <property type="entry name" value="Plug"/>
    <property type="match status" value="1"/>
</dbReference>
<dbReference type="InterPro" id="IPR012910">
    <property type="entry name" value="Plug_dom"/>
</dbReference>
<sequence length="1244" mass="132441">MKTWRALPVVVFMVLMTILGLTSKAWAQADRGAIKGEVQDTQHASIPDAQITLKDEATGVVVTTTSGSSGQFNFLNLSAGVYTLNSTAKGFNTSVQQHITVGVGSTFGVTVTLEPGQVEQTVTVSGNAATVETQTSDIGTVITPQEIKDLPVSLNGDMRNPLNFVTLTPGVSGSTPGPSPDYRLHISGSNSYANEVYIDGVPVMNTNLGGDIGANHPPIDAIGQFKIINNNQSAEYGLASGIVSFAFNSGTNTYHGSLFDYLQNDALNAAGYVTNALGLKKAPLKQNEFGGTFGGPVWIPKLYNGRDKTFFFVDYTGFKYRPSSNNGTLTTFPNAFRAGNFSQALGPQLVDSASGQPVFDPEGRPIYSGQIYNPLSVHTFVRPEDGRSYQVRDPFPGNIIPAGLPGLSTVSQTILKSFPVADNDAINNNFHRLQSSKIDEHRLVVKIDEHLSEKHALAGSVFVGGYSNSNNGGLNLLDSSTTNSPTTQIRFTYNYTHSPTLVNNLNVGFIRDTGFTGPLQAGPGLAALGIQGLPPLASDSPYPDIGIGTVQNSIGSASASTDSENRYIVSDNVTLVRGEHTLTFGGELRRLRRDEGGLPGGSFTFEPTESGLNGTGFVNGNTAVSIPAGTGAPAASFLFGGLDFSRFDYPVEAAYSWWQGGLYAQDDWKATPNLTLNLGLRYDLQIPRTDINGKVSTMNPTLSNPAAGGLPGAFTYYGNGAGRNGKTRIGNIDYLGFQPRLGFAYSPDAAHKTAIRGGFAITRPIGNDNAENGIGGGLYNTGFAGLATVNRPQDYVGSPAYYWDNPYPAASISNGPDLDPGALVGNDNPPMIRPSSGTPPTQIYWSTQVQQEMPGGMVASIGYVGMHTYHLGVWSKPNQVDPAVAAQYSGAAATAGLPLNQFLVLPVNDPRAVAAGIKTPWAGFIQTFGAGATVGQSLRPFPQYGDVDNPLNPIGSVSYNGLQTSLQKRYSNGLTLLLSYTFSKTIGDVDSNNGATSGAENAIYAGSFYQDYYNPQSQRSVTSSDIPHVLSLSYTYELPVGPGKRFLNHKGVVGRAVGGWSVSGIHHYQSGRPIHIEYDAFGANNPYYSSDGFSFRPDVVPGVPLKNPAYSKKCSGPILATSGRTPCQFLINPAAFATPAPGNFGDAPNLFSSLRMPAYINEDLSLTKRTMIYDRMDLLFQANFFNALNRTIFSSGGNAQTFIINGAPPDLSTNSLQNSNTVFGLMTAQQNAPRIIQFGMRLEF</sequence>
<keyword evidence="2" id="KW-0813">Transport</keyword>
<accession>A0A917H7X0</accession>
<feature type="signal peptide" evidence="7">
    <location>
        <begin position="1"/>
        <end position="27"/>
    </location>
</feature>
<dbReference type="SUPFAM" id="SSF49452">
    <property type="entry name" value="Starch-binding domain-like"/>
    <property type="match status" value="1"/>
</dbReference>
<name>A0A917H7X0_9BACT</name>
<feature type="domain" description="TonB-dependent transporter Oar-like beta-barrel" evidence="9">
    <location>
        <begin position="248"/>
        <end position="1237"/>
    </location>
</feature>
<evidence type="ECO:0000256" key="6">
    <source>
        <dbReference type="ARBA" id="ARBA00023237"/>
    </source>
</evidence>
<dbReference type="PANTHER" id="PTHR30069:SF46">
    <property type="entry name" value="OAR PROTEIN"/>
    <property type="match status" value="1"/>
</dbReference>
<keyword evidence="5" id="KW-0472">Membrane</keyword>
<protein>
    <recommendedName>
        <fullName evidence="12">TonB-dependent receptor-like protein</fullName>
    </recommendedName>
</protein>
<dbReference type="Gene3D" id="2.170.130.10">
    <property type="entry name" value="TonB-dependent receptor, plug domain"/>
    <property type="match status" value="1"/>
</dbReference>
<evidence type="ECO:0000256" key="7">
    <source>
        <dbReference type="SAM" id="SignalP"/>
    </source>
</evidence>
<dbReference type="GO" id="GO:0015344">
    <property type="term" value="F:siderophore uptake transmembrane transporter activity"/>
    <property type="evidence" value="ECO:0007669"/>
    <property type="project" value="TreeGrafter"/>
</dbReference>
<dbReference type="Proteomes" id="UP000647241">
    <property type="component" value="Unassembled WGS sequence"/>
</dbReference>
<evidence type="ECO:0000313" key="11">
    <source>
        <dbReference type="Proteomes" id="UP000647241"/>
    </source>
</evidence>
<dbReference type="GO" id="GO:0044718">
    <property type="term" value="P:siderophore transmembrane transport"/>
    <property type="evidence" value="ECO:0007669"/>
    <property type="project" value="TreeGrafter"/>
</dbReference>
<reference evidence="10" key="2">
    <citation type="submission" date="2020-09" db="EMBL/GenBank/DDBJ databases">
        <authorList>
            <person name="Sun Q."/>
            <person name="Zhou Y."/>
        </authorList>
    </citation>
    <scope>NUCLEOTIDE SEQUENCE</scope>
    <source>
        <strain evidence="10">CGMCC 1.12997</strain>
    </source>
</reference>
<comment type="caution">
    <text evidence="10">The sequence shown here is derived from an EMBL/GenBank/DDBJ whole genome shotgun (WGS) entry which is preliminary data.</text>
</comment>
<dbReference type="GO" id="GO:0009279">
    <property type="term" value="C:cell outer membrane"/>
    <property type="evidence" value="ECO:0007669"/>
    <property type="project" value="UniProtKB-SubCell"/>
</dbReference>
<evidence type="ECO:0000259" key="9">
    <source>
        <dbReference type="Pfam" id="PF25183"/>
    </source>
</evidence>
<feature type="domain" description="TonB-dependent receptor plug" evidence="8">
    <location>
        <begin position="140"/>
        <end position="237"/>
    </location>
</feature>
<comment type="subcellular location">
    <subcellularLocation>
        <location evidence="1">Cell outer membrane</location>
        <topology evidence="1">Multi-pass membrane protein</topology>
    </subcellularLocation>
</comment>
<dbReference type="GO" id="GO:0030246">
    <property type="term" value="F:carbohydrate binding"/>
    <property type="evidence" value="ECO:0007669"/>
    <property type="project" value="InterPro"/>
</dbReference>
<dbReference type="AlphaFoldDB" id="A0A917H7X0"/>
<dbReference type="Gene3D" id="2.40.170.20">
    <property type="entry name" value="TonB-dependent receptor, beta-barrel domain"/>
    <property type="match status" value="1"/>
</dbReference>
<dbReference type="EMBL" id="BMGT01000001">
    <property type="protein sequence ID" value="GGG70338.1"/>
    <property type="molecule type" value="Genomic_DNA"/>
</dbReference>
<evidence type="ECO:0000256" key="2">
    <source>
        <dbReference type="ARBA" id="ARBA00022448"/>
    </source>
</evidence>
<keyword evidence="3" id="KW-1134">Transmembrane beta strand</keyword>
<evidence type="ECO:0000256" key="3">
    <source>
        <dbReference type="ARBA" id="ARBA00022452"/>
    </source>
</evidence>
<evidence type="ECO:0000256" key="1">
    <source>
        <dbReference type="ARBA" id="ARBA00004571"/>
    </source>
</evidence>
<proteinExistence type="predicted"/>
<keyword evidence="11" id="KW-1185">Reference proteome</keyword>
<keyword evidence="4" id="KW-0812">Transmembrane</keyword>
<dbReference type="InterPro" id="IPR036942">
    <property type="entry name" value="Beta-barrel_TonB_sf"/>
</dbReference>
<dbReference type="Pfam" id="PF25183">
    <property type="entry name" value="OMP_b-brl_4"/>
    <property type="match status" value="1"/>
</dbReference>
<feature type="chain" id="PRO_5037666724" description="TonB-dependent receptor-like protein" evidence="7">
    <location>
        <begin position="28"/>
        <end position="1244"/>
    </location>
</feature>
<dbReference type="RefSeq" id="WP_188553048.1">
    <property type="nucleotide sequence ID" value="NZ_BMGT01000001.1"/>
</dbReference>
<dbReference type="SUPFAM" id="SSF56935">
    <property type="entry name" value="Porins"/>
    <property type="match status" value="1"/>
</dbReference>
<dbReference type="InterPro" id="IPR039426">
    <property type="entry name" value="TonB-dep_rcpt-like"/>
</dbReference>
<reference evidence="10" key="1">
    <citation type="journal article" date="2014" name="Int. J. Syst. Evol. Microbiol.">
        <title>Complete genome sequence of Corynebacterium casei LMG S-19264T (=DSM 44701T), isolated from a smear-ripened cheese.</title>
        <authorList>
            <consortium name="US DOE Joint Genome Institute (JGI-PGF)"/>
            <person name="Walter F."/>
            <person name="Albersmeier A."/>
            <person name="Kalinowski J."/>
            <person name="Ruckert C."/>
        </authorList>
    </citation>
    <scope>NUCLEOTIDE SEQUENCE</scope>
    <source>
        <strain evidence="10">CGMCC 1.12997</strain>
    </source>
</reference>
<evidence type="ECO:0000256" key="4">
    <source>
        <dbReference type="ARBA" id="ARBA00022692"/>
    </source>
</evidence>
<dbReference type="InterPro" id="IPR013784">
    <property type="entry name" value="Carb-bd-like_fold"/>
</dbReference>
<dbReference type="Gene3D" id="2.60.40.1120">
    <property type="entry name" value="Carboxypeptidase-like, regulatory domain"/>
    <property type="match status" value="1"/>
</dbReference>